<evidence type="ECO:0000313" key="1">
    <source>
        <dbReference type="EMBL" id="GBC01232.1"/>
    </source>
</evidence>
<keyword evidence="2" id="KW-1185">Reference proteome</keyword>
<name>A0A2Z6RXR9_9GLOM</name>
<sequence length="79" mass="9039">MCDNYKILCCKKVNHALSYRVEVIQSARIVKRGDVKALNILYSCLSTPINSQSESNYFKWKSRTAIYFENEIGGGNILM</sequence>
<gene>
    <name evidence="1" type="ORF">RclHR1_04100008</name>
</gene>
<reference evidence="1 2" key="1">
    <citation type="submission" date="2017-11" db="EMBL/GenBank/DDBJ databases">
        <title>The genome of Rhizophagus clarus HR1 reveals common genetic basis of auxotrophy among arbuscular mycorrhizal fungi.</title>
        <authorList>
            <person name="Kobayashi Y."/>
        </authorList>
    </citation>
    <scope>NUCLEOTIDE SEQUENCE [LARGE SCALE GENOMIC DNA]</scope>
    <source>
        <strain evidence="1 2">HR1</strain>
    </source>
</reference>
<proteinExistence type="predicted"/>
<comment type="caution">
    <text evidence="1">The sequence shown here is derived from an EMBL/GenBank/DDBJ whole genome shotgun (WGS) entry which is preliminary data.</text>
</comment>
<protein>
    <submittedName>
        <fullName evidence="1">Uncharacterized protein</fullName>
    </submittedName>
</protein>
<dbReference type="EMBL" id="BEXD01003447">
    <property type="protein sequence ID" value="GBC01232.1"/>
    <property type="molecule type" value="Genomic_DNA"/>
</dbReference>
<accession>A0A2Z6RXR9</accession>
<dbReference type="Proteomes" id="UP000247702">
    <property type="component" value="Unassembled WGS sequence"/>
</dbReference>
<evidence type="ECO:0000313" key="2">
    <source>
        <dbReference type="Proteomes" id="UP000247702"/>
    </source>
</evidence>
<dbReference type="AlphaFoldDB" id="A0A2Z6RXR9"/>
<organism evidence="1 2">
    <name type="scientific">Rhizophagus clarus</name>
    <dbReference type="NCBI Taxonomy" id="94130"/>
    <lineage>
        <taxon>Eukaryota</taxon>
        <taxon>Fungi</taxon>
        <taxon>Fungi incertae sedis</taxon>
        <taxon>Mucoromycota</taxon>
        <taxon>Glomeromycotina</taxon>
        <taxon>Glomeromycetes</taxon>
        <taxon>Glomerales</taxon>
        <taxon>Glomeraceae</taxon>
        <taxon>Rhizophagus</taxon>
    </lineage>
</organism>